<accession>A0ABR8VGH0</accession>
<keyword evidence="3" id="KW-1185">Reference proteome</keyword>
<sequence length="65" mass="7215">MGVWYLLILLIGIVFLIAGATKKGVSRSVKIVILLFVFGILFILVSLLLLLPGSSYILDELLRIR</sequence>
<keyword evidence="1" id="KW-1133">Transmembrane helix</keyword>
<evidence type="ECO:0000313" key="3">
    <source>
        <dbReference type="Proteomes" id="UP000648182"/>
    </source>
</evidence>
<reference evidence="2 3" key="1">
    <citation type="submission" date="2020-08" db="EMBL/GenBank/DDBJ databases">
        <title>A Genomic Blueprint of the Chicken Gut Microbiome.</title>
        <authorList>
            <person name="Gilroy R."/>
            <person name="Ravi A."/>
            <person name="Getino M."/>
            <person name="Pursley I."/>
            <person name="Horton D.L."/>
            <person name="Alikhan N.-F."/>
            <person name="Baker D."/>
            <person name="Gharbi K."/>
            <person name="Hall N."/>
            <person name="Watson M."/>
            <person name="Adriaenssens E.M."/>
            <person name="Foster-Nyarko E."/>
            <person name="Jarju S."/>
            <person name="Secka A."/>
            <person name="Antonio M."/>
            <person name="Oren A."/>
            <person name="Chaudhuri R."/>
            <person name="La Ragione R.M."/>
            <person name="Hildebrand F."/>
            <person name="Pallen M.J."/>
        </authorList>
    </citation>
    <scope>NUCLEOTIDE SEQUENCE [LARGE SCALE GENOMIC DNA]</scope>
    <source>
        <strain evidence="2 3">Sa1BUA2</strain>
    </source>
</reference>
<keyword evidence="1" id="KW-0812">Transmembrane</keyword>
<dbReference type="RefSeq" id="WP_191809614.1">
    <property type="nucleotide sequence ID" value="NZ_JACSPV010000002.1"/>
</dbReference>
<dbReference type="EMBL" id="JACSPV010000002">
    <property type="protein sequence ID" value="MBD8003884.1"/>
    <property type="molecule type" value="Genomic_DNA"/>
</dbReference>
<evidence type="ECO:0008006" key="4">
    <source>
        <dbReference type="Google" id="ProtNLM"/>
    </source>
</evidence>
<keyword evidence="1" id="KW-0472">Membrane</keyword>
<protein>
    <recommendedName>
        <fullName evidence="4">DUF1328 domain-containing protein</fullName>
    </recommendedName>
</protein>
<name>A0ABR8VGH0_9BACI</name>
<evidence type="ECO:0000313" key="2">
    <source>
        <dbReference type="EMBL" id="MBD8003884.1"/>
    </source>
</evidence>
<comment type="caution">
    <text evidence="2">The sequence shown here is derived from an EMBL/GenBank/DDBJ whole genome shotgun (WGS) entry which is preliminary data.</text>
</comment>
<dbReference type="Proteomes" id="UP000648182">
    <property type="component" value="Unassembled WGS sequence"/>
</dbReference>
<proteinExistence type="predicted"/>
<organism evidence="2 3">
    <name type="scientific">Bacillus norwichensis</name>
    <dbReference type="NCBI Taxonomy" id="2762217"/>
    <lineage>
        <taxon>Bacteria</taxon>
        <taxon>Bacillati</taxon>
        <taxon>Bacillota</taxon>
        <taxon>Bacilli</taxon>
        <taxon>Bacillales</taxon>
        <taxon>Bacillaceae</taxon>
        <taxon>Bacillus</taxon>
    </lineage>
</organism>
<evidence type="ECO:0000256" key="1">
    <source>
        <dbReference type="SAM" id="Phobius"/>
    </source>
</evidence>
<gene>
    <name evidence="2" type="ORF">H9631_02235</name>
</gene>
<feature type="transmembrane region" description="Helical" evidence="1">
    <location>
        <begin position="32"/>
        <end position="58"/>
    </location>
</feature>